<evidence type="ECO:0000256" key="4">
    <source>
        <dbReference type="ARBA" id="ARBA00022676"/>
    </source>
</evidence>
<feature type="transmembrane region" description="Helical" evidence="11">
    <location>
        <begin position="85"/>
        <end position="109"/>
    </location>
</feature>
<keyword evidence="8 11" id="KW-1133">Transmembrane helix</keyword>
<gene>
    <name evidence="12" type="ORF">BSAL_82205</name>
</gene>
<evidence type="ECO:0000256" key="5">
    <source>
        <dbReference type="ARBA" id="ARBA00022679"/>
    </source>
</evidence>
<evidence type="ECO:0000256" key="8">
    <source>
        <dbReference type="ARBA" id="ARBA00022989"/>
    </source>
</evidence>
<feature type="transmembrane region" description="Helical" evidence="11">
    <location>
        <begin position="62"/>
        <end position="79"/>
    </location>
</feature>
<evidence type="ECO:0000313" key="13">
    <source>
        <dbReference type="Proteomes" id="UP000051952"/>
    </source>
</evidence>
<feature type="transmembrane region" description="Helical" evidence="11">
    <location>
        <begin position="250"/>
        <end position="268"/>
    </location>
</feature>
<dbReference type="GO" id="GO:0005789">
    <property type="term" value="C:endoplasmic reticulum membrane"/>
    <property type="evidence" value="ECO:0007669"/>
    <property type="project" value="UniProtKB-SubCell"/>
</dbReference>
<feature type="transmembrane region" description="Helical" evidence="11">
    <location>
        <begin position="130"/>
        <end position="152"/>
    </location>
</feature>
<dbReference type="PANTHER" id="PTHR12646:SF0">
    <property type="entry name" value="DOL-P-MAN:MAN(5)GLCNAC(2)-PP-DOL ALPHA-1,3-MANNOSYLTRANSFERASE"/>
    <property type="match status" value="1"/>
</dbReference>
<reference evidence="13" key="1">
    <citation type="submission" date="2015-09" db="EMBL/GenBank/DDBJ databases">
        <authorList>
            <consortium name="Pathogen Informatics"/>
        </authorList>
    </citation>
    <scope>NUCLEOTIDE SEQUENCE [LARGE SCALE GENOMIC DNA]</scope>
    <source>
        <strain evidence="13">Lake Konstanz</strain>
    </source>
</reference>
<dbReference type="InterPro" id="IPR007873">
    <property type="entry name" value="Glycosyltransferase_ALG3"/>
</dbReference>
<dbReference type="OrthoDB" id="20028at2759"/>
<keyword evidence="6 11" id="KW-0812">Transmembrane</keyword>
<name>A0A0S4J269_BODSA</name>
<feature type="transmembrane region" description="Helical" evidence="11">
    <location>
        <begin position="304"/>
        <end position="325"/>
    </location>
</feature>
<dbReference type="VEuPathDB" id="TriTrypDB:BSAL_82205"/>
<proteinExistence type="predicted"/>
<dbReference type="GO" id="GO:0052925">
    <property type="term" value="F:dol-P-Man:Man(5)GlcNAc(2)-PP-Dol alpha-1,3-mannosyltransferase activity"/>
    <property type="evidence" value="ECO:0007669"/>
    <property type="project" value="UniProtKB-EC"/>
</dbReference>
<organism evidence="12 13">
    <name type="scientific">Bodo saltans</name>
    <name type="common">Flagellated protozoan</name>
    <dbReference type="NCBI Taxonomy" id="75058"/>
    <lineage>
        <taxon>Eukaryota</taxon>
        <taxon>Discoba</taxon>
        <taxon>Euglenozoa</taxon>
        <taxon>Kinetoplastea</taxon>
        <taxon>Metakinetoplastina</taxon>
        <taxon>Eubodonida</taxon>
        <taxon>Bodonidae</taxon>
        <taxon>Bodo</taxon>
    </lineage>
</organism>
<evidence type="ECO:0000256" key="9">
    <source>
        <dbReference type="ARBA" id="ARBA00023136"/>
    </source>
</evidence>
<comment type="pathway">
    <text evidence="2">Protein modification; protein glycosylation.</text>
</comment>
<dbReference type="AlphaFoldDB" id="A0A0S4J269"/>
<dbReference type="Pfam" id="PF05208">
    <property type="entry name" value="ALG3"/>
    <property type="match status" value="1"/>
</dbReference>
<comment type="catalytic activity">
    <reaction evidence="10">
        <text>an alpha-D-Man-(1-&gt;2)-alpha-D-Man-(1-&gt;2)-alpha-D-Man-(1-&gt;3)-[alpha-D-Man-(1-&gt;6)]-beta-D-Man-(1-&gt;4)-beta-D-GlcNAc-(1-&gt;4)-alpha-D-GlcNAc-diphospho-di-trans,poly-cis-dolichol + a di-trans,poly-cis-dolichyl beta-D-mannosyl phosphate = an alpha-D-Man-(1-&gt;2)-alpha-D-Man-(1-&gt;2)-alpha-D-Man-(1-&gt;3)-[alpha-D-Man-(1-&gt;3)-alpha-D-Man-(1-&gt;6)]-beta-D-Man-(1-&gt;4)-beta-D-GlcNAc-(1-&gt;4)-alpha-D-GlcNAc-diphospho-di-trans,poly-cis-dolichol + a di-trans,poly-cis-dolichyl phosphate + H(+)</text>
        <dbReference type="Rhea" id="RHEA:29527"/>
        <dbReference type="Rhea" id="RHEA-COMP:19498"/>
        <dbReference type="Rhea" id="RHEA-COMP:19501"/>
        <dbReference type="Rhea" id="RHEA-COMP:19516"/>
        <dbReference type="Rhea" id="RHEA-COMP:19517"/>
        <dbReference type="ChEBI" id="CHEBI:15378"/>
        <dbReference type="ChEBI" id="CHEBI:57683"/>
        <dbReference type="ChEBI" id="CHEBI:58211"/>
        <dbReference type="ChEBI" id="CHEBI:132515"/>
        <dbReference type="ChEBI" id="CHEBI:132516"/>
        <dbReference type="EC" id="2.4.1.258"/>
    </reaction>
    <physiologicalReaction direction="left-to-right" evidence="10">
        <dbReference type="Rhea" id="RHEA:29528"/>
    </physiologicalReaction>
</comment>
<feature type="transmembrane region" description="Helical" evidence="11">
    <location>
        <begin position="12"/>
        <end position="30"/>
    </location>
</feature>
<dbReference type="PANTHER" id="PTHR12646">
    <property type="entry name" value="NOT56 - RELATED"/>
    <property type="match status" value="1"/>
</dbReference>
<evidence type="ECO:0000256" key="10">
    <source>
        <dbReference type="ARBA" id="ARBA00049506"/>
    </source>
</evidence>
<evidence type="ECO:0000256" key="6">
    <source>
        <dbReference type="ARBA" id="ARBA00022692"/>
    </source>
</evidence>
<dbReference type="EMBL" id="CYKH01000904">
    <property type="protein sequence ID" value="CUG62884.1"/>
    <property type="molecule type" value="Genomic_DNA"/>
</dbReference>
<dbReference type="OMA" id="PERYGIH"/>
<evidence type="ECO:0000256" key="1">
    <source>
        <dbReference type="ARBA" id="ARBA00004477"/>
    </source>
</evidence>
<keyword evidence="4 12" id="KW-0328">Glycosyltransferase</keyword>
<evidence type="ECO:0000256" key="11">
    <source>
        <dbReference type="SAM" id="Phobius"/>
    </source>
</evidence>
<feature type="transmembrane region" description="Helical" evidence="11">
    <location>
        <begin position="345"/>
        <end position="366"/>
    </location>
</feature>
<keyword evidence="5 12" id="KW-0808">Transferase</keyword>
<dbReference type="Proteomes" id="UP000051952">
    <property type="component" value="Unassembled WGS sequence"/>
</dbReference>
<feature type="transmembrane region" description="Helical" evidence="11">
    <location>
        <begin position="194"/>
        <end position="217"/>
    </location>
</feature>
<dbReference type="EC" id="2.4.1.258" evidence="3"/>
<keyword evidence="7" id="KW-0256">Endoplasmic reticulum</keyword>
<evidence type="ECO:0000256" key="3">
    <source>
        <dbReference type="ARBA" id="ARBA00011964"/>
    </source>
</evidence>
<feature type="transmembrane region" description="Helical" evidence="11">
    <location>
        <begin position="158"/>
        <end position="182"/>
    </location>
</feature>
<protein>
    <recommendedName>
        <fullName evidence="3">dolichyl-P-Man:Man5GlcNAc2-PP-dolichol alpha-1,3-mannosyltransferase</fullName>
        <ecNumber evidence="3">2.4.1.258</ecNumber>
    </recommendedName>
</protein>
<accession>A0A0S4J269</accession>
<comment type="subcellular location">
    <subcellularLocation>
        <location evidence="1">Endoplasmic reticulum membrane</location>
        <topology evidence="1">Multi-pass membrane protein</topology>
    </subcellularLocation>
</comment>
<keyword evidence="13" id="KW-1185">Reference proteome</keyword>
<evidence type="ECO:0000256" key="7">
    <source>
        <dbReference type="ARBA" id="ARBA00022824"/>
    </source>
</evidence>
<keyword evidence="9 11" id="KW-0472">Membrane</keyword>
<evidence type="ECO:0000313" key="12">
    <source>
        <dbReference type="EMBL" id="CUG62884.1"/>
    </source>
</evidence>
<sequence>MSLLSKLATPKLILFADVVLCCAILFVMPYTEIDWIAYMQEVKGFLDGELDYTRMQGDTGPLVYPGGFVYLYSAFYYLTNNGTNVFLAQLIFAALYLATTAVVLHLYSISHVPFVYSVALVLSRRMHSIFLLRLFNDGVAMLFAYSAVYWTVWRHWSLGALLYSVAVSIKMNVFLMAPGLLAVWLQQLGALRTILCLIICALVQLLLGWPFLVAYPVQYLSKAFELSRVFTYKWTVNYKFLDEATFESPTFGLVLLAVTLASWAWLWITRWSKRRNDSVRGIVQTIMESNMVGVVFARTLHYQFYSWFFHCVPLLLALSCVRLHWTVKLAVWGCMEYGFTVYPSTALSSGVLMSSFAVMWIGLMISSDDDLDADVKTNNAQKHKKGN</sequence>
<evidence type="ECO:0000256" key="2">
    <source>
        <dbReference type="ARBA" id="ARBA00004922"/>
    </source>
</evidence>